<reference evidence="2" key="1">
    <citation type="journal article" date="2020" name="Cell">
        <title>Large-Scale Comparative Analyses of Tick Genomes Elucidate Their Genetic Diversity and Vector Capacities.</title>
        <authorList>
            <consortium name="Tick Genome and Microbiome Consortium (TIGMIC)"/>
            <person name="Jia N."/>
            <person name="Wang J."/>
            <person name="Shi W."/>
            <person name="Du L."/>
            <person name="Sun Y."/>
            <person name="Zhan W."/>
            <person name="Jiang J.F."/>
            <person name="Wang Q."/>
            <person name="Zhang B."/>
            <person name="Ji P."/>
            <person name="Bell-Sakyi L."/>
            <person name="Cui X.M."/>
            <person name="Yuan T.T."/>
            <person name="Jiang B.G."/>
            <person name="Yang W.F."/>
            <person name="Lam T.T."/>
            <person name="Chang Q.C."/>
            <person name="Ding S.J."/>
            <person name="Wang X.J."/>
            <person name="Zhu J.G."/>
            <person name="Ruan X.D."/>
            <person name="Zhao L."/>
            <person name="Wei J.T."/>
            <person name="Ye R.Z."/>
            <person name="Que T.C."/>
            <person name="Du C.H."/>
            <person name="Zhou Y.H."/>
            <person name="Cheng J.X."/>
            <person name="Dai P.F."/>
            <person name="Guo W.B."/>
            <person name="Han X.H."/>
            <person name="Huang E.J."/>
            <person name="Li L.F."/>
            <person name="Wei W."/>
            <person name="Gao Y.C."/>
            <person name="Liu J.Z."/>
            <person name="Shao H.Z."/>
            <person name="Wang X."/>
            <person name="Wang C.C."/>
            <person name="Yang T.C."/>
            <person name="Huo Q.B."/>
            <person name="Li W."/>
            <person name="Chen H.Y."/>
            <person name="Chen S.E."/>
            <person name="Zhou L.G."/>
            <person name="Ni X.B."/>
            <person name="Tian J.H."/>
            <person name="Sheng Y."/>
            <person name="Liu T."/>
            <person name="Pan Y.S."/>
            <person name="Xia L.Y."/>
            <person name="Li J."/>
            <person name="Zhao F."/>
            <person name="Cao W.C."/>
        </authorList>
    </citation>
    <scope>NUCLEOTIDE SEQUENCE</scope>
    <source>
        <strain evidence="2">Rmic-2018</strain>
    </source>
</reference>
<feature type="region of interest" description="Disordered" evidence="1">
    <location>
        <begin position="84"/>
        <end position="108"/>
    </location>
</feature>
<evidence type="ECO:0000313" key="2">
    <source>
        <dbReference type="EMBL" id="KAH8024023.1"/>
    </source>
</evidence>
<keyword evidence="3" id="KW-1185">Reference proteome</keyword>
<feature type="region of interest" description="Disordered" evidence="1">
    <location>
        <begin position="229"/>
        <end position="264"/>
    </location>
</feature>
<feature type="compositionally biased region" description="Low complexity" evidence="1">
    <location>
        <begin position="230"/>
        <end position="258"/>
    </location>
</feature>
<dbReference type="Proteomes" id="UP000821866">
    <property type="component" value="Chromosome 6"/>
</dbReference>
<sequence length="264" mass="29820">MEGSRVCYDFVERCLNSKRQGCTLRAPLHKRQDSCAPNACAGLWTSTKPTERLRDARQLGDLSQRQGISLLVHDNRHQQAPCTQQTSELPTHKQGKHAGAGGVVNTETGARPRRAAALSLRAKENYEANREKYFRELDAVRKKVEYSMRDLSGTDKKDVQTAKNTLRDSLEQYKDVFASYEVFLVKTNWPESPQKLDQRRQIEEERRVIVTDSLNERSQDLCVRDETLSRRSFSVPSTRSSSQLTSSSTISLAAMQARAEADAA</sequence>
<accession>A0A9J6DPB5</accession>
<proteinExistence type="predicted"/>
<name>A0A9J6DPB5_RHIMP</name>
<protein>
    <submittedName>
        <fullName evidence="2">Uncharacterized protein</fullName>
    </submittedName>
</protein>
<comment type="caution">
    <text evidence="2">The sequence shown here is derived from an EMBL/GenBank/DDBJ whole genome shotgun (WGS) entry which is preliminary data.</text>
</comment>
<gene>
    <name evidence="2" type="ORF">HPB51_020781</name>
</gene>
<evidence type="ECO:0000256" key="1">
    <source>
        <dbReference type="SAM" id="MobiDB-lite"/>
    </source>
</evidence>
<dbReference type="EMBL" id="JABSTU010000008">
    <property type="protein sequence ID" value="KAH8024023.1"/>
    <property type="molecule type" value="Genomic_DNA"/>
</dbReference>
<dbReference type="AlphaFoldDB" id="A0A9J6DPB5"/>
<evidence type="ECO:0000313" key="3">
    <source>
        <dbReference type="Proteomes" id="UP000821866"/>
    </source>
</evidence>
<reference evidence="2" key="2">
    <citation type="submission" date="2021-09" db="EMBL/GenBank/DDBJ databases">
        <authorList>
            <person name="Jia N."/>
            <person name="Wang J."/>
            <person name="Shi W."/>
            <person name="Du L."/>
            <person name="Sun Y."/>
            <person name="Zhan W."/>
            <person name="Jiang J."/>
            <person name="Wang Q."/>
            <person name="Zhang B."/>
            <person name="Ji P."/>
            <person name="Sakyi L.B."/>
            <person name="Cui X."/>
            <person name="Yuan T."/>
            <person name="Jiang B."/>
            <person name="Yang W."/>
            <person name="Lam T.T.-Y."/>
            <person name="Chang Q."/>
            <person name="Ding S."/>
            <person name="Wang X."/>
            <person name="Zhu J."/>
            <person name="Ruan X."/>
            <person name="Zhao L."/>
            <person name="Wei J."/>
            <person name="Que T."/>
            <person name="Du C."/>
            <person name="Cheng J."/>
            <person name="Dai P."/>
            <person name="Han X."/>
            <person name="Huang E."/>
            <person name="Gao Y."/>
            <person name="Liu J."/>
            <person name="Shao H."/>
            <person name="Ye R."/>
            <person name="Li L."/>
            <person name="Wei W."/>
            <person name="Wang X."/>
            <person name="Wang C."/>
            <person name="Huo Q."/>
            <person name="Li W."/>
            <person name="Guo W."/>
            <person name="Chen H."/>
            <person name="Chen S."/>
            <person name="Zhou L."/>
            <person name="Zhou L."/>
            <person name="Ni X."/>
            <person name="Tian J."/>
            <person name="Zhou Y."/>
            <person name="Sheng Y."/>
            <person name="Liu T."/>
            <person name="Pan Y."/>
            <person name="Xia L."/>
            <person name="Li J."/>
            <person name="Zhao F."/>
            <person name="Cao W."/>
        </authorList>
    </citation>
    <scope>NUCLEOTIDE SEQUENCE</scope>
    <source>
        <strain evidence="2">Rmic-2018</strain>
        <tissue evidence="2">Larvae</tissue>
    </source>
</reference>
<organism evidence="2 3">
    <name type="scientific">Rhipicephalus microplus</name>
    <name type="common">Cattle tick</name>
    <name type="synonym">Boophilus microplus</name>
    <dbReference type="NCBI Taxonomy" id="6941"/>
    <lineage>
        <taxon>Eukaryota</taxon>
        <taxon>Metazoa</taxon>
        <taxon>Ecdysozoa</taxon>
        <taxon>Arthropoda</taxon>
        <taxon>Chelicerata</taxon>
        <taxon>Arachnida</taxon>
        <taxon>Acari</taxon>
        <taxon>Parasitiformes</taxon>
        <taxon>Ixodida</taxon>
        <taxon>Ixodoidea</taxon>
        <taxon>Ixodidae</taxon>
        <taxon>Rhipicephalinae</taxon>
        <taxon>Rhipicephalus</taxon>
        <taxon>Boophilus</taxon>
    </lineage>
</organism>